<dbReference type="PANTHER" id="PTHR35008:SF8">
    <property type="entry name" value="ALCOHOL DEHYDROGENASE CYTOCHROME C SUBUNIT"/>
    <property type="match status" value="1"/>
</dbReference>
<proteinExistence type="predicted"/>
<comment type="caution">
    <text evidence="14">The sequence shown here is derived from an EMBL/GenBank/DDBJ whole genome shotgun (WGS) entry which is preliminary data.</text>
</comment>
<evidence type="ECO:0000256" key="1">
    <source>
        <dbReference type="ARBA" id="ARBA00004236"/>
    </source>
</evidence>
<name>A0ABW9C8F0_9BURK</name>
<dbReference type="EMBL" id="JAQQDH010000010">
    <property type="protein sequence ID" value="MFM0447230.1"/>
    <property type="molecule type" value="Genomic_DNA"/>
</dbReference>
<evidence type="ECO:0000313" key="14">
    <source>
        <dbReference type="EMBL" id="MFM0447230.1"/>
    </source>
</evidence>
<feature type="domain" description="Cytochrome c" evidence="13">
    <location>
        <begin position="40"/>
        <end position="144"/>
    </location>
</feature>
<dbReference type="InterPro" id="IPR014353">
    <property type="entry name" value="Membr-bd_ADH_cyt_c"/>
</dbReference>
<dbReference type="InterPro" id="IPR008168">
    <property type="entry name" value="Cyt_C_IC"/>
</dbReference>
<dbReference type="PANTHER" id="PTHR35008">
    <property type="entry name" value="BLL4482 PROTEIN-RELATED"/>
    <property type="match status" value="1"/>
</dbReference>
<sequence length="440" mass="46912">MNVLKKTFFWMLAGAFAWSSALPVCAFAQDAKAVEGNDAALIKRGEYLATAGDCMACHTTAKGKPFAGGLPLKVPMLGTIYSSNITPDPQTGIGTWSLEDFDRALRKGVSKDGHNLYPAMPYVSYAKVSDGDVKALYAYFRYGVAPVQQATRSSDIAWPLNMRWPLTVWNWMFLKSGPYQAKPQQSAEWNRGAYLVQGLAHCSTCHTPRGFAMQEQALDETGSGFLGGSVLADWDGYNITSSPDSGIGGWSHTQLVQYLQTGSVPGLAQAAGPMAEAVEHSFSKMSDADIGAIATYVRTVPPVNDGGAQSGSRSRSAWGKPSTDVARLRGVAMNDGTLDPARLYLGNCATCHQASGKGTPDGYYPPLLHNSTVGASNPGNLMQVILHGVQRKAAGNDVGMPAFAAQLNDAQIAALTNYVTTQFGNPAAQRVSEKDVARLR</sequence>
<evidence type="ECO:0000256" key="8">
    <source>
        <dbReference type="ARBA" id="ARBA00022982"/>
    </source>
</evidence>
<evidence type="ECO:0000256" key="11">
    <source>
        <dbReference type="PROSITE-ProRule" id="PRU00433"/>
    </source>
</evidence>
<keyword evidence="4 11" id="KW-0349">Heme</keyword>
<keyword evidence="8" id="KW-0249">Electron transport</keyword>
<evidence type="ECO:0000256" key="5">
    <source>
        <dbReference type="ARBA" id="ARBA00022723"/>
    </source>
</evidence>
<evidence type="ECO:0000256" key="12">
    <source>
        <dbReference type="SAM" id="SignalP"/>
    </source>
</evidence>
<evidence type="ECO:0000256" key="10">
    <source>
        <dbReference type="ARBA" id="ARBA00023136"/>
    </source>
</evidence>
<evidence type="ECO:0000256" key="7">
    <source>
        <dbReference type="ARBA" id="ARBA00022737"/>
    </source>
</evidence>
<dbReference type="PROSITE" id="PS51007">
    <property type="entry name" value="CYTC"/>
    <property type="match status" value="3"/>
</dbReference>
<dbReference type="SUPFAM" id="SSF46626">
    <property type="entry name" value="Cytochrome c"/>
    <property type="match status" value="3"/>
</dbReference>
<comment type="subcellular location">
    <subcellularLocation>
        <location evidence="1">Cell membrane</location>
    </subcellularLocation>
</comment>
<evidence type="ECO:0000256" key="6">
    <source>
        <dbReference type="ARBA" id="ARBA00022729"/>
    </source>
</evidence>
<dbReference type="Proteomes" id="UP001629288">
    <property type="component" value="Unassembled WGS sequence"/>
</dbReference>
<dbReference type="Pfam" id="PF00034">
    <property type="entry name" value="Cytochrom_C"/>
    <property type="match status" value="1"/>
</dbReference>
<dbReference type="PRINTS" id="PR00605">
    <property type="entry name" value="CYTCHROMECIC"/>
</dbReference>
<feature type="domain" description="Cytochrome c" evidence="13">
    <location>
        <begin position="335"/>
        <end position="423"/>
    </location>
</feature>
<evidence type="ECO:0000259" key="13">
    <source>
        <dbReference type="PROSITE" id="PS51007"/>
    </source>
</evidence>
<keyword evidence="3" id="KW-1003">Cell membrane</keyword>
<dbReference type="InterPro" id="IPR009056">
    <property type="entry name" value="Cyt_c-like_dom"/>
</dbReference>
<reference evidence="14 15" key="1">
    <citation type="journal article" date="2024" name="Chem. Sci.">
        <title>Discovery of megapolipeptins by genome mining of a Burkholderiales bacteria collection.</title>
        <authorList>
            <person name="Paulo B.S."/>
            <person name="Recchia M.J.J."/>
            <person name="Lee S."/>
            <person name="Fergusson C.H."/>
            <person name="Romanowski S.B."/>
            <person name="Hernandez A."/>
            <person name="Krull N."/>
            <person name="Liu D.Y."/>
            <person name="Cavanagh H."/>
            <person name="Bos A."/>
            <person name="Gray C.A."/>
            <person name="Murphy B.T."/>
            <person name="Linington R.G."/>
            <person name="Eustaquio A.S."/>
        </authorList>
    </citation>
    <scope>NUCLEOTIDE SEQUENCE [LARGE SCALE GENOMIC DNA]</scope>
    <source>
        <strain evidence="14 15">RL17-379-BIB-C</strain>
    </source>
</reference>
<keyword evidence="5 11" id="KW-0479">Metal-binding</keyword>
<accession>A0ABW9C8F0</accession>
<dbReference type="InterPro" id="IPR051459">
    <property type="entry name" value="Cytochrome_c-type_DH"/>
</dbReference>
<keyword evidence="7" id="KW-0677">Repeat</keyword>
<evidence type="ECO:0000256" key="4">
    <source>
        <dbReference type="ARBA" id="ARBA00022617"/>
    </source>
</evidence>
<evidence type="ECO:0000256" key="9">
    <source>
        <dbReference type="ARBA" id="ARBA00023004"/>
    </source>
</evidence>
<feature type="domain" description="Cytochrome c" evidence="13">
    <location>
        <begin position="187"/>
        <end position="301"/>
    </location>
</feature>
<organism evidence="14 15">
    <name type="scientific">Paraburkholderia strydomiana</name>
    <dbReference type="NCBI Taxonomy" id="1245417"/>
    <lineage>
        <taxon>Bacteria</taxon>
        <taxon>Pseudomonadati</taxon>
        <taxon>Pseudomonadota</taxon>
        <taxon>Betaproteobacteria</taxon>
        <taxon>Burkholderiales</taxon>
        <taxon>Burkholderiaceae</taxon>
        <taxon>Paraburkholderia</taxon>
    </lineage>
</organism>
<gene>
    <name evidence="14" type="ORF">PQR00_26870</name>
</gene>
<evidence type="ECO:0000256" key="3">
    <source>
        <dbReference type="ARBA" id="ARBA00022475"/>
    </source>
</evidence>
<dbReference type="Gene3D" id="1.10.760.10">
    <property type="entry name" value="Cytochrome c-like domain"/>
    <property type="match status" value="3"/>
</dbReference>
<keyword evidence="15" id="KW-1185">Reference proteome</keyword>
<evidence type="ECO:0000313" key="15">
    <source>
        <dbReference type="Proteomes" id="UP001629288"/>
    </source>
</evidence>
<dbReference type="PIRSF" id="PIRSF000018">
    <property type="entry name" value="Mb_ADH_cyt_c"/>
    <property type="match status" value="1"/>
</dbReference>
<feature type="signal peptide" evidence="12">
    <location>
        <begin position="1"/>
        <end position="26"/>
    </location>
</feature>
<feature type="chain" id="PRO_5046127946" evidence="12">
    <location>
        <begin position="27"/>
        <end position="440"/>
    </location>
</feature>
<keyword evidence="10" id="KW-0472">Membrane</keyword>
<keyword evidence="9 11" id="KW-0408">Iron</keyword>
<keyword evidence="2" id="KW-0813">Transport</keyword>
<dbReference type="InterPro" id="IPR036909">
    <property type="entry name" value="Cyt_c-like_dom_sf"/>
</dbReference>
<protein>
    <submittedName>
        <fullName evidence="14">Cytochrome c</fullName>
    </submittedName>
</protein>
<keyword evidence="6 12" id="KW-0732">Signal</keyword>
<evidence type="ECO:0000256" key="2">
    <source>
        <dbReference type="ARBA" id="ARBA00022448"/>
    </source>
</evidence>